<dbReference type="AlphaFoldDB" id="A0A4Z2INL0"/>
<dbReference type="EMBL" id="SRLO01000065">
    <property type="protein sequence ID" value="TNN79391.1"/>
    <property type="molecule type" value="Genomic_DNA"/>
</dbReference>
<reference evidence="1 2" key="1">
    <citation type="submission" date="2019-03" db="EMBL/GenBank/DDBJ databases">
        <title>First draft genome of Liparis tanakae, snailfish: a comprehensive survey of snailfish specific genes.</title>
        <authorList>
            <person name="Kim W."/>
            <person name="Song I."/>
            <person name="Jeong J.-H."/>
            <person name="Kim D."/>
            <person name="Kim S."/>
            <person name="Ryu S."/>
            <person name="Song J.Y."/>
            <person name="Lee S.K."/>
        </authorList>
    </citation>
    <scope>NUCLEOTIDE SEQUENCE [LARGE SCALE GENOMIC DNA]</scope>
    <source>
        <tissue evidence="1">Muscle</tissue>
    </source>
</reference>
<protein>
    <submittedName>
        <fullName evidence="1">Uncharacterized protein</fullName>
    </submittedName>
</protein>
<sequence>MRLLVRVHVQQADGPVSFQGAFLAEDQQRARSTDLQVEGDGLADKGPGDTVRLHFAQLQGPGTKLHTDRDSFNPQLSTNKKVIKNRMHASNIVLKYIAYSEKYNKKKGDAASCDIGRTSVVTSLMKGKMALTFIAEEANSKHSARKPCLEGWALRCNLLQINTRSLQEAAGLSSPVDFVVEDEDEYQGDVERSEGGVHGEGHVMVHHDALVFLL</sequence>
<proteinExistence type="predicted"/>
<organism evidence="1 2">
    <name type="scientific">Liparis tanakae</name>
    <name type="common">Tanaka's snailfish</name>
    <dbReference type="NCBI Taxonomy" id="230148"/>
    <lineage>
        <taxon>Eukaryota</taxon>
        <taxon>Metazoa</taxon>
        <taxon>Chordata</taxon>
        <taxon>Craniata</taxon>
        <taxon>Vertebrata</taxon>
        <taxon>Euteleostomi</taxon>
        <taxon>Actinopterygii</taxon>
        <taxon>Neopterygii</taxon>
        <taxon>Teleostei</taxon>
        <taxon>Neoteleostei</taxon>
        <taxon>Acanthomorphata</taxon>
        <taxon>Eupercaria</taxon>
        <taxon>Perciformes</taxon>
        <taxon>Cottioidei</taxon>
        <taxon>Cottales</taxon>
        <taxon>Liparidae</taxon>
        <taxon>Liparis</taxon>
    </lineage>
</organism>
<name>A0A4Z2INL0_9TELE</name>
<accession>A0A4Z2INL0</accession>
<evidence type="ECO:0000313" key="2">
    <source>
        <dbReference type="Proteomes" id="UP000314294"/>
    </source>
</evidence>
<gene>
    <name evidence="1" type="ORF">EYF80_010415</name>
</gene>
<evidence type="ECO:0000313" key="1">
    <source>
        <dbReference type="EMBL" id="TNN79391.1"/>
    </source>
</evidence>
<comment type="caution">
    <text evidence="1">The sequence shown here is derived from an EMBL/GenBank/DDBJ whole genome shotgun (WGS) entry which is preliminary data.</text>
</comment>
<dbReference type="Proteomes" id="UP000314294">
    <property type="component" value="Unassembled WGS sequence"/>
</dbReference>
<keyword evidence="2" id="KW-1185">Reference proteome</keyword>